<sequence length="135" mass="14867">ITVGKTVPAHCTGSGKAILAFLPPEEQESIISRISWKKYTENTIIDKDKFREVLRATRERGYGVSKEEYDTDIVVAAAPIFDIHNRVIASCAIAALKSRVKSDEQIDEYGQLVIKAAAEISQKLGSTRKAISECV</sequence>
<accession>A0A0F9HHD8</accession>
<gene>
    <name evidence="2" type="ORF">LCGC14_2063710</name>
</gene>
<dbReference type="GO" id="GO:0045892">
    <property type="term" value="P:negative regulation of DNA-templated transcription"/>
    <property type="evidence" value="ECO:0007669"/>
    <property type="project" value="TreeGrafter"/>
</dbReference>
<organism evidence="2">
    <name type="scientific">marine sediment metagenome</name>
    <dbReference type="NCBI Taxonomy" id="412755"/>
    <lineage>
        <taxon>unclassified sequences</taxon>
        <taxon>metagenomes</taxon>
        <taxon>ecological metagenomes</taxon>
    </lineage>
</organism>
<dbReference type="InterPro" id="IPR029016">
    <property type="entry name" value="GAF-like_dom_sf"/>
</dbReference>
<dbReference type="GO" id="GO:0003700">
    <property type="term" value="F:DNA-binding transcription factor activity"/>
    <property type="evidence" value="ECO:0007669"/>
    <property type="project" value="TreeGrafter"/>
</dbReference>
<dbReference type="SUPFAM" id="SSF55781">
    <property type="entry name" value="GAF domain-like"/>
    <property type="match status" value="1"/>
</dbReference>
<dbReference type="AlphaFoldDB" id="A0A0F9HHD8"/>
<dbReference type="EMBL" id="LAZR01024612">
    <property type="protein sequence ID" value="KKL74557.1"/>
    <property type="molecule type" value="Genomic_DNA"/>
</dbReference>
<dbReference type="GO" id="GO:0003677">
    <property type="term" value="F:DNA binding"/>
    <property type="evidence" value="ECO:0007669"/>
    <property type="project" value="TreeGrafter"/>
</dbReference>
<name>A0A0F9HHD8_9ZZZZ</name>
<comment type="caution">
    <text evidence="2">The sequence shown here is derived from an EMBL/GenBank/DDBJ whole genome shotgun (WGS) entry which is preliminary data.</text>
</comment>
<evidence type="ECO:0000313" key="2">
    <source>
        <dbReference type="EMBL" id="KKL74557.1"/>
    </source>
</evidence>
<dbReference type="PROSITE" id="PS51078">
    <property type="entry name" value="ICLR_ED"/>
    <property type="match status" value="1"/>
</dbReference>
<dbReference type="InterPro" id="IPR014757">
    <property type="entry name" value="Tscrpt_reg_IclR_C"/>
</dbReference>
<dbReference type="PANTHER" id="PTHR30136:SF24">
    <property type="entry name" value="HTH-TYPE TRANSCRIPTIONAL REPRESSOR ALLR"/>
    <property type="match status" value="1"/>
</dbReference>
<feature type="non-terminal residue" evidence="2">
    <location>
        <position position="1"/>
    </location>
</feature>
<feature type="domain" description="IclR-ED" evidence="1">
    <location>
        <begin position="1"/>
        <end position="126"/>
    </location>
</feature>
<dbReference type="Pfam" id="PF01614">
    <property type="entry name" value="IclR_C"/>
    <property type="match status" value="1"/>
</dbReference>
<protein>
    <recommendedName>
        <fullName evidence="1">IclR-ED domain-containing protein</fullName>
    </recommendedName>
</protein>
<dbReference type="InterPro" id="IPR050707">
    <property type="entry name" value="HTH_MetabolicPath_Reg"/>
</dbReference>
<proteinExistence type="predicted"/>
<evidence type="ECO:0000259" key="1">
    <source>
        <dbReference type="PROSITE" id="PS51078"/>
    </source>
</evidence>
<dbReference type="PANTHER" id="PTHR30136">
    <property type="entry name" value="HELIX-TURN-HELIX TRANSCRIPTIONAL REGULATOR, ICLR FAMILY"/>
    <property type="match status" value="1"/>
</dbReference>
<reference evidence="2" key="1">
    <citation type="journal article" date="2015" name="Nature">
        <title>Complex archaea that bridge the gap between prokaryotes and eukaryotes.</title>
        <authorList>
            <person name="Spang A."/>
            <person name="Saw J.H."/>
            <person name="Jorgensen S.L."/>
            <person name="Zaremba-Niedzwiedzka K."/>
            <person name="Martijn J."/>
            <person name="Lind A.E."/>
            <person name="van Eijk R."/>
            <person name="Schleper C."/>
            <person name="Guy L."/>
            <person name="Ettema T.J."/>
        </authorList>
    </citation>
    <scope>NUCLEOTIDE SEQUENCE</scope>
</reference>
<dbReference type="Gene3D" id="3.30.450.40">
    <property type="match status" value="1"/>
</dbReference>